<dbReference type="EMBL" id="JAGSOH010000150">
    <property type="protein sequence ID" value="MBR7830701.1"/>
    <property type="molecule type" value="Genomic_DNA"/>
</dbReference>
<organism evidence="13 14">
    <name type="scientific">Actinospica acidithermotolerans</name>
    <dbReference type="NCBI Taxonomy" id="2828514"/>
    <lineage>
        <taxon>Bacteria</taxon>
        <taxon>Bacillati</taxon>
        <taxon>Actinomycetota</taxon>
        <taxon>Actinomycetes</taxon>
        <taxon>Catenulisporales</taxon>
        <taxon>Actinospicaceae</taxon>
        <taxon>Actinospica</taxon>
    </lineage>
</organism>
<dbReference type="Gene3D" id="1.20.1440.130">
    <property type="entry name" value="VKOR domain"/>
    <property type="match status" value="1"/>
</dbReference>
<evidence type="ECO:0000256" key="3">
    <source>
        <dbReference type="ARBA" id="ARBA00022692"/>
    </source>
</evidence>
<evidence type="ECO:0000256" key="2">
    <source>
        <dbReference type="ARBA" id="ARBA00006214"/>
    </source>
</evidence>
<proteinExistence type="inferred from homology"/>
<evidence type="ECO:0000256" key="11">
    <source>
        <dbReference type="SAM" id="Phobius"/>
    </source>
</evidence>
<evidence type="ECO:0000256" key="6">
    <source>
        <dbReference type="ARBA" id="ARBA00023002"/>
    </source>
</evidence>
<keyword evidence="8" id="KW-1015">Disulfide bond</keyword>
<name>A0A941EFV8_9ACTN</name>
<keyword evidence="7 11" id="KW-0472">Membrane</keyword>
<dbReference type="AlphaFoldDB" id="A0A941EFV8"/>
<evidence type="ECO:0000313" key="13">
    <source>
        <dbReference type="EMBL" id="MBR7830701.1"/>
    </source>
</evidence>
<dbReference type="InterPro" id="IPR012932">
    <property type="entry name" value="VKOR"/>
</dbReference>
<dbReference type="InterPro" id="IPR038354">
    <property type="entry name" value="VKOR_sf"/>
</dbReference>
<feature type="domain" description="Vitamin K epoxide reductase" evidence="12">
    <location>
        <begin position="72"/>
        <end position="208"/>
    </location>
</feature>
<evidence type="ECO:0000256" key="1">
    <source>
        <dbReference type="ARBA" id="ARBA00004141"/>
    </source>
</evidence>
<dbReference type="RefSeq" id="WP_212521825.1">
    <property type="nucleotide sequence ID" value="NZ_JAGSOH010000150.1"/>
</dbReference>
<feature type="compositionally biased region" description="Low complexity" evidence="10">
    <location>
        <begin position="46"/>
        <end position="67"/>
    </location>
</feature>
<keyword evidence="14" id="KW-1185">Reference proteome</keyword>
<sequence length="218" mass="22624">MTTAATPRPPHRQPKPQSKPERKPEPEPQSKSQSEPKPQPQPQPQSKPRTQRRPGAPSTSVAPAGSAGSAVPGWIAPSALITAAAGLAVSAYLTVAHYTQSVTLACPATGAINCEKVTTSPESLLLGIPVAVLGLLFFAAFAALALPAAWRSRSPLVRTARLALAVLGVCFVARLVYAELFEIDAICLWCTVVHALAIALFAITALATAATATIPEPA</sequence>
<dbReference type="PANTHER" id="PTHR34573:SF1">
    <property type="entry name" value="VITAMIN K EPOXIDE REDUCTASE DOMAIN-CONTAINING PROTEIN"/>
    <property type="match status" value="1"/>
</dbReference>
<protein>
    <recommendedName>
        <fullName evidence="12">Vitamin K epoxide reductase domain-containing protein</fullName>
    </recommendedName>
</protein>
<keyword evidence="5 11" id="KW-1133">Transmembrane helix</keyword>
<dbReference type="SMART" id="SM00756">
    <property type="entry name" value="VKc"/>
    <property type="match status" value="1"/>
</dbReference>
<reference evidence="13" key="1">
    <citation type="submission" date="2021-04" db="EMBL/GenBank/DDBJ databases">
        <title>Genome based classification of Actinospica acidithermotolerans sp. nov., an actinobacterium isolated from an Indonesian hot spring.</title>
        <authorList>
            <person name="Kusuma A.B."/>
            <person name="Putra K.E."/>
            <person name="Nafisah S."/>
            <person name="Loh J."/>
            <person name="Nouioui I."/>
            <person name="Goodfellow M."/>
        </authorList>
    </citation>
    <scope>NUCLEOTIDE SEQUENCE</scope>
    <source>
        <strain evidence="13">MGRD01-02</strain>
    </source>
</reference>
<feature type="transmembrane region" description="Helical" evidence="11">
    <location>
        <begin position="124"/>
        <end position="150"/>
    </location>
</feature>
<comment type="caution">
    <text evidence="13">The sequence shown here is derived from an EMBL/GenBank/DDBJ whole genome shotgun (WGS) entry which is preliminary data.</text>
</comment>
<dbReference type="GO" id="GO:0048038">
    <property type="term" value="F:quinone binding"/>
    <property type="evidence" value="ECO:0007669"/>
    <property type="project" value="UniProtKB-KW"/>
</dbReference>
<dbReference type="Pfam" id="PF07884">
    <property type="entry name" value="VKOR"/>
    <property type="match status" value="1"/>
</dbReference>
<keyword evidence="9" id="KW-0676">Redox-active center</keyword>
<evidence type="ECO:0000256" key="9">
    <source>
        <dbReference type="ARBA" id="ARBA00023284"/>
    </source>
</evidence>
<dbReference type="Proteomes" id="UP000676325">
    <property type="component" value="Unassembled WGS sequence"/>
</dbReference>
<evidence type="ECO:0000256" key="4">
    <source>
        <dbReference type="ARBA" id="ARBA00022719"/>
    </source>
</evidence>
<evidence type="ECO:0000256" key="5">
    <source>
        <dbReference type="ARBA" id="ARBA00022989"/>
    </source>
</evidence>
<evidence type="ECO:0000313" key="14">
    <source>
        <dbReference type="Proteomes" id="UP000676325"/>
    </source>
</evidence>
<evidence type="ECO:0000256" key="8">
    <source>
        <dbReference type="ARBA" id="ARBA00023157"/>
    </source>
</evidence>
<evidence type="ECO:0000259" key="12">
    <source>
        <dbReference type="SMART" id="SM00756"/>
    </source>
</evidence>
<evidence type="ECO:0000256" key="7">
    <source>
        <dbReference type="ARBA" id="ARBA00023136"/>
    </source>
</evidence>
<feature type="compositionally biased region" description="Basic and acidic residues" evidence="10">
    <location>
        <begin position="18"/>
        <end position="28"/>
    </location>
</feature>
<feature type="transmembrane region" description="Helical" evidence="11">
    <location>
        <begin position="162"/>
        <end position="180"/>
    </location>
</feature>
<keyword evidence="6" id="KW-0560">Oxidoreductase</keyword>
<dbReference type="GO" id="GO:0016491">
    <property type="term" value="F:oxidoreductase activity"/>
    <property type="evidence" value="ECO:0007669"/>
    <property type="project" value="UniProtKB-KW"/>
</dbReference>
<accession>A0A941EFV8</accession>
<dbReference type="PANTHER" id="PTHR34573">
    <property type="entry name" value="VKC DOMAIN-CONTAINING PROTEIN"/>
    <property type="match status" value="1"/>
</dbReference>
<feature type="transmembrane region" description="Helical" evidence="11">
    <location>
        <begin position="192"/>
        <end position="214"/>
    </location>
</feature>
<gene>
    <name evidence="13" type="ORF">KDK95_30645</name>
</gene>
<feature type="region of interest" description="Disordered" evidence="10">
    <location>
        <begin position="1"/>
        <end position="67"/>
    </location>
</feature>
<comment type="similarity">
    <text evidence="2">Belongs to the VKOR family.</text>
</comment>
<comment type="subcellular location">
    <subcellularLocation>
        <location evidence="1">Membrane</location>
        <topology evidence="1">Multi-pass membrane protein</topology>
    </subcellularLocation>
</comment>
<keyword evidence="3 11" id="KW-0812">Transmembrane</keyword>
<evidence type="ECO:0000256" key="10">
    <source>
        <dbReference type="SAM" id="MobiDB-lite"/>
    </source>
</evidence>
<dbReference type="GO" id="GO:0016020">
    <property type="term" value="C:membrane"/>
    <property type="evidence" value="ECO:0007669"/>
    <property type="project" value="UniProtKB-SubCell"/>
</dbReference>
<dbReference type="CDD" id="cd12918">
    <property type="entry name" value="VKOR_arc"/>
    <property type="match status" value="1"/>
</dbReference>
<keyword evidence="4" id="KW-0874">Quinone</keyword>